<sequence length="114" mass="12777">MTTESSIFDAPNWDLPFELMCVQAIRHWCVLGGNVMRNDFRPIHFASKSLIHSATDLPPLVSLCKKGCQGEIASDGFYILQEFASKLLILKEVENSQSDICPDLEKPVMKTSMT</sequence>
<proteinExistence type="predicted"/>
<gene>
    <name evidence="1" type="ORF">Tco_0748843</name>
</gene>
<comment type="caution">
    <text evidence="1">The sequence shown here is derived from an EMBL/GenBank/DDBJ whole genome shotgun (WGS) entry which is preliminary data.</text>
</comment>
<dbReference type="EMBL" id="BQNB010010814">
    <property type="protein sequence ID" value="GJS82302.1"/>
    <property type="molecule type" value="Genomic_DNA"/>
</dbReference>
<organism evidence="1 2">
    <name type="scientific">Tanacetum coccineum</name>
    <dbReference type="NCBI Taxonomy" id="301880"/>
    <lineage>
        <taxon>Eukaryota</taxon>
        <taxon>Viridiplantae</taxon>
        <taxon>Streptophyta</taxon>
        <taxon>Embryophyta</taxon>
        <taxon>Tracheophyta</taxon>
        <taxon>Spermatophyta</taxon>
        <taxon>Magnoliopsida</taxon>
        <taxon>eudicotyledons</taxon>
        <taxon>Gunneridae</taxon>
        <taxon>Pentapetalae</taxon>
        <taxon>asterids</taxon>
        <taxon>campanulids</taxon>
        <taxon>Asterales</taxon>
        <taxon>Asteraceae</taxon>
        <taxon>Asteroideae</taxon>
        <taxon>Anthemideae</taxon>
        <taxon>Anthemidinae</taxon>
        <taxon>Tanacetum</taxon>
    </lineage>
</organism>
<accession>A0ABQ4YZR1</accession>
<protein>
    <submittedName>
        <fullName evidence="1">Uncharacterized protein</fullName>
    </submittedName>
</protein>
<dbReference type="Proteomes" id="UP001151760">
    <property type="component" value="Unassembled WGS sequence"/>
</dbReference>
<evidence type="ECO:0000313" key="2">
    <source>
        <dbReference type="Proteomes" id="UP001151760"/>
    </source>
</evidence>
<name>A0ABQ4YZR1_9ASTR</name>
<reference evidence="1" key="2">
    <citation type="submission" date="2022-01" db="EMBL/GenBank/DDBJ databases">
        <authorList>
            <person name="Yamashiro T."/>
            <person name="Shiraishi A."/>
            <person name="Satake H."/>
            <person name="Nakayama K."/>
        </authorList>
    </citation>
    <scope>NUCLEOTIDE SEQUENCE</scope>
</reference>
<evidence type="ECO:0000313" key="1">
    <source>
        <dbReference type="EMBL" id="GJS82302.1"/>
    </source>
</evidence>
<reference evidence="1" key="1">
    <citation type="journal article" date="2022" name="Int. J. Mol. Sci.">
        <title>Draft Genome of Tanacetum Coccineum: Genomic Comparison of Closely Related Tanacetum-Family Plants.</title>
        <authorList>
            <person name="Yamashiro T."/>
            <person name="Shiraishi A."/>
            <person name="Nakayama K."/>
            <person name="Satake H."/>
        </authorList>
    </citation>
    <scope>NUCLEOTIDE SEQUENCE</scope>
</reference>
<keyword evidence="2" id="KW-1185">Reference proteome</keyword>